<dbReference type="Pfam" id="PF01738">
    <property type="entry name" value="DLH"/>
    <property type="match status" value="1"/>
</dbReference>
<reference evidence="2 3" key="1">
    <citation type="submission" date="2020-08" db="EMBL/GenBank/DDBJ databases">
        <title>Sequencing the genomes of 1000 actinobacteria strains.</title>
        <authorList>
            <person name="Klenk H.-P."/>
        </authorList>
    </citation>
    <scope>NUCLEOTIDE SEQUENCE [LARGE SCALE GENOMIC DNA]</scope>
    <source>
        <strain evidence="2 3">DSM 105784</strain>
    </source>
</reference>
<dbReference type="InterPro" id="IPR029058">
    <property type="entry name" value="AB_hydrolase_fold"/>
</dbReference>
<name>A0A841AMB3_9MICO</name>
<keyword evidence="2" id="KW-0378">Hydrolase</keyword>
<dbReference type="PANTHER" id="PTHR46623:SF6">
    <property type="entry name" value="ALPHA_BETA-HYDROLASES SUPERFAMILY PROTEIN"/>
    <property type="match status" value="1"/>
</dbReference>
<dbReference type="EC" id="3.1.1.45" evidence="2"/>
<evidence type="ECO:0000313" key="2">
    <source>
        <dbReference type="EMBL" id="MBB5842773.1"/>
    </source>
</evidence>
<sequence>MGSMIELADNLTAYRAEPVGEVRGGLVLIHEIWGLVAHITDVADRFAAEGYLVLAPDILGPTGVSAEVGDELQRLLFNSDEKTRTEAQPILREKLAPSNAPEYAAWAVGALRSAVDYLDAQPGVDGRIAVTGFCFGGGYSFALAAADPRVRAAVPFYGYPPTAVDTIGCPVLAFYGDEDERLMTSLPALTATMADAGVTFTAQTYEGAGHAFFNDTNGMTYRPDAAADAFARALAFLRTTLSRD</sequence>
<keyword evidence="3" id="KW-1185">Reference proteome</keyword>
<protein>
    <submittedName>
        <fullName evidence="2">Carboxymethylenebutenolidase</fullName>
        <ecNumber evidence="2">3.1.1.45</ecNumber>
    </submittedName>
</protein>
<evidence type="ECO:0000313" key="3">
    <source>
        <dbReference type="Proteomes" id="UP000536685"/>
    </source>
</evidence>
<dbReference type="GO" id="GO:0008806">
    <property type="term" value="F:carboxymethylenebutenolidase activity"/>
    <property type="evidence" value="ECO:0007669"/>
    <property type="project" value="UniProtKB-EC"/>
</dbReference>
<dbReference type="Gene3D" id="3.40.50.1820">
    <property type="entry name" value="alpha/beta hydrolase"/>
    <property type="match status" value="1"/>
</dbReference>
<comment type="caution">
    <text evidence="2">The sequence shown here is derived from an EMBL/GenBank/DDBJ whole genome shotgun (WGS) entry which is preliminary data.</text>
</comment>
<dbReference type="PANTHER" id="PTHR46623">
    <property type="entry name" value="CARBOXYMETHYLENEBUTENOLIDASE-RELATED"/>
    <property type="match status" value="1"/>
</dbReference>
<dbReference type="InterPro" id="IPR051049">
    <property type="entry name" value="Dienelactone_hydrolase-like"/>
</dbReference>
<organism evidence="2 3">
    <name type="scientific">Conyzicola lurida</name>
    <dbReference type="NCBI Taxonomy" id="1172621"/>
    <lineage>
        <taxon>Bacteria</taxon>
        <taxon>Bacillati</taxon>
        <taxon>Actinomycetota</taxon>
        <taxon>Actinomycetes</taxon>
        <taxon>Micrococcales</taxon>
        <taxon>Microbacteriaceae</taxon>
        <taxon>Conyzicola</taxon>
    </lineage>
</organism>
<evidence type="ECO:0000259" key="1">
    <source>
        <dbReference type="Pfam" id="PF01738"/>
    </source>
</evidence>
<feature type="domain" description="Dienelactone hydrolase" evidence="1">
    <location>
        <begin position="12"/>
        <end position="240"/>
    </location>
</feature>
<dbReference type="EMBL" id="JACHMJ010000001">
    <property type="protein sequence ID" value="MBB5842773.1"/>
    <property type="molecule type" value="Genomic_DNA"/>
</dbReference>
<dbReference type="InterPro" id="IPR002925">
    <property type="entry name" value="Dienelactn_hydro"/>
</dbReference>
<gene>
    <name evidence="2" type="ORF">HD599_001096</name>
</gene>
<dbReference type="AlphaFoldDB" id="A0A841AMB3"/>
<dbReference type="Proteomes" id="UP000536685">
    <property type="component" value="Unassembled WGS sequence"/>
</dbReference>
<dbReference type="SUPFAM" id="SSF53474">
    <property type="entry name" value="alpha/beta-Hydrolases"/>
    <property type="match status" value="1"/>
</dbReference>
<accession>A0A841AMB3</accession>
<dbReference type="RefSeq" id="WP_184234409.1">
    <property type="nucleotide sequence ID" value="NZ_JACHMJ010000001.1"/>
</dbReference>
<proteinExistence type="predicted"/>